<dbReference type="PANTHER" id="PTHR47173:SF2">
    <property type="entry name" value="PROTEIN DR1 HOMOLOG ISOFORM X1"/>
    <property type="match status" value="1"/>
</dbReference>
<dbReference type="GO" id="GO:0005634">
    <property type="term" value="C:nucleus"/>
    <property type="evidence" value="ECO:0007669"/>
    <property type="project" value="UniProtKB-SubCell"/>
</dbReference>
<comment type="subcellular location">
    <subcellularLocation>
        <location evidence="1">Nucleus</location>
    </subcellularLocation>
</comment>
<dbReference type="Gene3D" id="1.10.20.10">
    <property type="entry name" value="Histone, subunit A"/>
    <property type="match status" value="1"/>
</dbReference>
<keyword evidence="6" id="KW-1185">Reference proteome</keyword>
<dbReference type="EMBL" id="LGRX02016835">
    <property type="protein sequence ID" value="KAK3261540.1"/>
    <property type="molecule type" value="Genomic_DNA"/>
</dbReference>
<dbReference type="SUPFAM" id="SSF47113">
    <property type="entry name" value="Histone-fold"/>
    <property type="match status" value="1"/>
</dbReference>
<dbReference type="GO" id="GO:0046982">
    <property type="term" value="F:protein heterodimerization activity"/>
    <property type="evidence" value="ECO:0007669"/>
    <property type="project" value="InterPro"/>
</dbReference>
<dbReference type="PANTHER" id="PTHR47173">
    <property type="entry name" value="PROTEIN DR1 HOMOLOG"/>
    <property type="match status" value="1"/>
</dbReference>
<evidence type="ECO:0000256" key="1">
    <source>
        <dbReference type="ARBA" id="ARBA00004123"/>
    </source>
</evidence>
<dbReference type="AlphaFoldDB" id="A0AAE0FL63"/>
<name>A0AAE0FL63_9CHLO</name>
<evidence type="ECO:0000256" key="2">
    <source>
        <dbReference type="ARBA" id="ARBA00023242"/>
    </source>
</evidence>
<evidence type="ECO:0000256" key="3">
    <source>
        <dbReference type="SAM" id="MobiDB-lite"/>
    </source>
</evidence>
<reference evidence="5 6" key="1">
    <citation type="journal article" date="2015" name="Genome Biol. Evol.">
        <title>Comparative Genomics of a Bacterivorous Green Alga Reveals Evolutionary Causalities and Consequences of Phago-Mixotrophic Mode of Nutrition.</title>
        <authorList>
            <person name="Burns J.A."/>
            <person name="Paasch A."/>
            <person name="Narechania A."/>
            <person name="Kim E."/>
        </authorList>
    </citation>
    <scope>NUCLEOTIDE SEQUENCE [LARGE SCALE GENOMIC DNA]</scope>
    <source>
        <strain evidence="5 6">PLY_AMNH</strain>
    </source>
</reference>
<sequence length="154" mass="16606">MDDEEFAPAGPTEDVSLPKATIGKMLEDMLPDSRLTNDVRDLFVDCCTEFINLISSEANDISGKDNKKTIGPEHVLKALETLQFQGYLNEVRASHEQHKAEVKEGPKKNLKRARTNSGLTPEEAIAAQKALFASARASCYTGPPGAGPSESTGS</sequence>
<accession>A0AAE0FL63</accession>
<organism evidence="5 6">
    <name type="scientific">Cymbomonas tetramitiformis</name>
    <dbReference type="NCBI Taxonomy" id="36881"/>
    <lineage>
        <taxon>Eukaryota</taxon>
        <taxon>Viridiplantae</taxon>
        <taxon>Chlorophyta</taxon>
        <taxon>Pyramimonadophyceae</taxon>
        <taxon>Pyramimonadales</taxon>
        <taxon>Pyramimonadaceae</taxon>
        <taxon>Cymbomonas</taxon>
    </lineage>
</organism>
<dbReference type="FunFam" id="1.10.20.10:FF:000019">
    <property type="entry name" value="Negative cofactor 2 beta"/>
    <property type="match status" value="1"/>
</dbReference>
<dbReference type="InterPro" id="IPR009072">
    <property type="entry name" value="Histone-fold"/>
</dbReference>
<evidence type="ECO:0000259" key="4">
    <source>
        <dbReference type="Pfam" id="PF00808"/>
    </source>
</evidence>
<evidence type="ECO:0000313" key="6">
    <source>
        <dbReference type="Proteomes" id="UP001190700"/>
    </source>
</evidence>
<dbReference type="Proteomes" id="UP001190700">
    <property type="component" value="Unassembled WGS sequence"/>
</dbReference>
<dbReference type="CDD" id="cd22905">
    <property type="entry name" value="HFD_Dr1"/>
    <property type="match status" value="1"/>
</dbReference>
<dbReference type="InterPro" id="IPR003958">
    <property type="entry name" value="CBFA_NFYB_domain"/>
</dbReference>
<feature type="compositionally biased region" description="Basic and acidic residues" evidence="3">
    <location>
        <begin position="98"/>
        <end position="107"/>
    </location>
</feature>
<dbReference type="InterPro" id="IPR044255">
    <property type="entry name" value="Dr1-like"/>
</dbReference>
<evidence type="ECO:0000313" key="5">
    <source>
        <dbReference type="EMBL" id="KAK3261540.1"/>
    </source>
</evidence>
<comment type="caution">
    <text evidence="5">The sequence shown here is derived from an EMBL/GenBank/DDBJ whole genome shotgun (WGS) entry which is preliminary data.</text>
</comment>
<protein>
    <recommendedName>
        <fullName evidence="4">Transcription factor CBF/NF-Y/archaeal histone domain-containing protein</fullName>
    </recommendedName>
</protein>
<proteinExistence type="predicted"/>
<feature type="domain" description="Transcription factor CBF/NF-Y/archaeal histone" evidence="4">
    <location>
        <begin position="16"/>
        <end position="79"/>
    </location>
</feature>
<keyword evidence="2" id="KW-0539">Nucleus</keyword>
<gene>
    <name evidence="5" type="ORF">CYMTET_29555</name>
</gene>
<dbReference type="Pfam" id="PF00808">
    <property type="entry name" value="CBFD_NFYB_HMF"/>
    <property type="match status" value="1"/>
</dbReference>
<feature type="region of interest" description="Disordered" evidence="3">
    <location>
        <begin position="98"/>
        <end position="121"/>
    </location>
</feature>